<evidence type="ECO:0000313" key="3">
    <source>
        <dbReference type="Proteomes" id="UP001596113"/>
    </source>
</evidence>
<dbReference type="Proteomes" id="UP001596113">
    <property type="component" value="Unassembled WGS sequence"/>
</dbReference>
<keyword evidence="1" id="KW-0812">Transmembrane</keyword>
<reference evidence="3" key="1">
    <citation type="journal article" date="2019" name="Int. J. Syst. Evol. Microbiol.">
        <title>The Global Catalogue of Microorganisms (GCM) 10K type strain sequencing project: providing services to taxonomists for standard genome sequencing and annotation.</title>
        <authorList>
            <consortium name="The Broad Institute Genomics Platform"/>
            <consortium name="The Broad Institute Genome Sequencing Center for Infectious Disease"/>
            <person name="Wu L."/>
            <person name="Ma J."/>
        </authorList>
    </citation>
    <scope>NUCLEOTIDE SEQUENCE [LARGE SCALE GENOMIC DNA]</scope>
    <source>
        <strain evidence="3">CGMCC 1.18575</strain>
    </source>
</reference>
<keyword evidence="1" id="KW-0472">Membrane</keyword>
<dbReference type="RefSeq" id="WP_378130960.1">
    <property type="nucleotide sequence ID" value="NZ_JBHSMI010000012.1"/>
</dbReference>
<protein>
    <submittedName>
        <fullName evidence="2">TcpE family conjugal transfer membrane protein</fullName>
    </submittedName>
</protein>
<sequence length="111" mass="13477">MYAWEGKKLPLPANLKVIGIFFVCEFIFWMLGKTFLFFLPPIYTYIALPIGATWLIAKQKLDGKAPHRWLLGMIFYWMRPKRTHRYRKFQHMKHYKYGSKVAYRIEERART</sequence>
<keyword evidence="3" id="KW-1185">Reference proteome</keyword>
<comment type="caution">
    <text evidence="2">The sequence shown here is derived from an EMBL/GenBank/DDBJ whole genome shotgun (WGS) entry which is preliminary data.</text>
</comment>
<evidence type="ECO:0000313" key="2">
    <source>
        <dbReference type="EMBL" id="MFC5402448.1"/>
    </source>
</evidence>
<name>A0ABW0HN52_9BACL</name>
<keyword evidence="1" id="KW-1133">Transmembrane helix</keyword>
<dbReference type="Pfam" id="PF12648">
    <property type="entry name" value="TcpE"/>
    <property type="match status" value="1"/>
</dbReference>
<dbReference type="InterPro" id="IPR025608">
    <property type="entry name" value="TcpE"/>
</dbReference>
<feature type="transmembrane region" description="Helical" evidence="1">
    <location>
        <begin position="12"/>
        <end position="31"/>
    </location>
</feature>
<accession>A0ABW0HN52</accession>
<organism evidence="2 3">
    <name type="scientific">Cohnella soli</name>
    <dbReference type="NCBI Taxonomy" id="425005"/>
    <lineage>
        <taxon>Bacteria</taxon>
        <taxon>Bacillati</taxon>
        <taxon>Bacillota</taxon>
        <taxon>Bacilli</taxon>
        <taxon>Bacillales</taxon>
        <taxon>Paenibacillaceae</taxon>
        <taxon>Cohnella</taxon>
    </lineage>
</organism>
<evidence type="ECO:0000256" key="1">
    <source>
        <dbReference type="SAM" id="Phobius"/>
    </source>
</evidence>
<feature type="transmembrane region" description="Helical" evidence="1">
    <location>
        <begin position="37"/>
        <end position="57"/>
    </location>
</feature>
<proteinExistence type="predicted"/>
<dbReference type="EMBL" id="JBHSMI010000012">
    <property type="protein sequence ID" value="MFC5402448.1"/>
    <property type="molecule type" value="Genomic_DNA"/>
</dbReference>
<gene>
    <name evidence="2" type="ORF">ACFPOF_06825</name>
</gene>